<dbReference type="Gene3D" id="3.40.50.300">
    <property type="entry name" value="P-loop containing nucleotide triphosphate hydrolases"/>
    <property type="match status" value="1"/>
</dbReference>
<feature type="compositionally biased region" description="Basic and acidic residues" evidence="3">
    <location>
        <begin position="542"/>
        <end position="551"/>
    </location>
</feature>
<dbReference type="CDD" id="cd00009">
    <property type="entry name" value="AAA"/>
    <property type="match status" value="1"/>
</dbReference>
<keyword evidence="2" id="KW-0235">DNA replication</keyword>
<organism evidence="5 6">
    <name type="scientific">Prorocentrum cordatum</name>
    <dbReference type="NCBI Taxonomy" id="2364126"/>
    <lineage>
        <taxon>Eukaryota</taxon>
        <taxon>Sar</taxon>
        <taxon>Alveolata</taxon>
        <taxon>Dinophyceae</taxon>
        <taxon>Prorocentrales</taxon>
        <taxon>Prorocentraceae</taxon>
        <taxon>Prorocentrum</taxon>
    </lineage>
</organism>
<dbReference type="EMBL" id="CAUYUJ010008393">
    <property type="protein sequence ID" value="CAK0823822.1"/>
    <property type="molecule type" value="Genomic_DNA"/>
</dbReference>
<dbReference type="Gene3D" id="1.10.8.60">
    <property type="match status" value="1"/>
</dbReference>
<evidence type="ECO:0000256" key="3">
    <source>
        <dbReference type="SAM" id="MobiDB-lite"/>
    </source>
</evidence>
<accession>A0ABN9RYF2</accession>
<feature type="domain" description="AAA+ ATPase" evidence="4">
    <location>
        <begin position="115"/>
        <end position="248"/>
    </location>
</feature>
<reference evidence="5" key="1">
    <citation type="submission" date="2023-10" db="EMBL/GenBank/DDBJ databases">
        <authorList>
            <person name="Chen Y."/>
            <person name="Shah S."/>
            <person name="Dougan E. K."/>
            <person name="Thang M."/>
            <person name="Chan C."/>
        </authorList>
    </citation>
    <scope>NUCLEOTIDE SEQUENCE [LARGE SCALE GENOMIC DNA]</scope>
</reference>
<name>A0ABN9RYF2_9DINO</name>
<feature type="compositionally biased region" description="Basic and acidic residues" evidence="3">
    <location>
        <begin position="520"/>
        <end position="535"/>
    </location>
</feature>
<feature type="compositionally biased region" description="Basic residues" evidence="3">
    <location>
        <begin position="15"/>
        <end position="24"/>
    </location>
</feature>
<dbReference type="Pfam" id="PF00004">
    <property type="entry name" value="AAA"/>
    <property type="match status" value="1"/>
</dbReference>
<dbReference type="SUPFAM" id="SSF48019">
    <property type="entry name" value="post-AAA+ oligomerization domain-like"/>
    <property type="match status" value="1"/>
</dbReference>
<evidence type="ECO:0000313" key="6">
    <source>
        <dbReference type="Proteomes" id="UP001189429"/>
    </source>
</evidence>
<dbReference type="Proteomes" id="UP001189429">
    <property type="component" value="Unassembled WGS sequence"/>
</dbReference>
<dbReference type="Pfam" id="PF08519">
    <property type="entry name" value="RFC1"/>
    <property type="match status" value="1"/>
</dbReference>
<dbReference type="InterPro" id="IPR003593">
    <property type="entry name" value="AAA+_ATPase"/>
</dbReference>
<evidence type="ECO:0000256" key="2">
    <source>
        <dbReference type="ARBA" id="ARBA00022705"/>
    </source>
</evidence>
<dbReference type="InterPro" id="IPR027417">
    <property type="entry name" value="P-loop_NTPase"/>
</dbReference>
<dbReference type="PANTHER" id="PTHR23389:SF6">
    <property type="entry name" value="REPLICATION FACTOR C SUBUNIT 1"/>
    <property type="match status" value="1"/>
</dbReference>
<dbReference type="InterPro" id="IPR013725">
    <property type="entry name" value="DNA_replication_fac_RFC1_C"/>
</dbReference>
<feature type="region of interest" description="Disordered" evidence="3">
    <location>
        <begin position="520"/>
        <end position="591"/>
    </location>
</feature>
<keyword evidence="6" id="KW-1185">Reference proteome</keyword>
<dbReference type="InterPro" id="IPR003959">
    <property type="entry name" value="ATPase_AAA_core"/>
</dbReference>
<feature type="compositionally biased region" description="Acidic residues" evidence="3">
    <location>
        <begin position="555"/>
        <end position="568"/>
    </location>
</feature>
<evidence type="ECO:0000313" key="5">
    <source>
        <dbReference type="EMBL" id="CAK0823822.1"/>
    </source>
</evidence>
<protein>
    <recommendedName>
        <fullName evidence="4">AAA+ ATPase domain-containing protein</fullName>
    </recommendedName>
</protein>
<sequence length="656" mass="71607">PPPVPAKTASARDRSRWRRPRPPRGRGSPAMPAAVAPMAGRPPGAGAKKAAADVPWSERHRPKHLGQVIGNTEQIRKLAGWLRDWDDVVLRGKKKEQTVPESEKWKKFPVMENINARAALISGPPGIGKTTTCSLVARCSPMYKLMEYNASDARGKTIIEQMSQSLSGNHTLRLAKGGESCIERAVIIMDECDGMSGGGDKGGMQALIKMIQQTKNPIICICNDRGDSEVRKLAEHCLDLRFKSPDNAGVAKRIKNILLGEGKKVEMSTIESIVEACGQDIRQVINQVQFFGLGGTHGRGSQKDTSGSLSTFDACTALLTRAELDKRPLEKRMDLVYVDADFVPLMVQENYMRSCETQRTASGEDELSRLAKAADLIATSNAMMGKGGWEVQNNALVMGTLYPSFLTASDQRFSKPAFPAYMKGLGTMNKGRRALQDMHGKLMGATTCGIRALVTSSYHDVLYRRMVKPLQVGAIKECAAALLSYGLGKEFFQEQAPALRDPLKLEDGYRKLEGKLKSALTHEIHDMDKNQQKIKETKRKREPGSDRKARSSQELADDGADEAEEGNGDGDPAAKRKKVSGKAKAKAKKAWSADTSKASLAGWKVAKQGTDAADGSVTDSQAPRKPILILRFIEGHTCAVRRQMHIGDVVGPWIGF</sequence>
<proteinExistence type="inferred from homology"/>
<evidence type="ECO:0000259" key="4">
    <source>
        <dbReference type="SMART" id="SM00382"/>
    </source>
</evidence>
<dbReference type="Gene3D" id="1.20.272.10">
    <property type="match status" value="1"/>
</dbReference>
<dbReference type="InterPro" id="IPR008921">
    <property type="entry name" value="DNA_pol3_clamp-load_cplx_C"/>
</dbReference>
<dbReference type="PANTHER" id="PTHR23389">
    <property type="entry name" value="CHROMOSOME TRANSMISSION FIDELITY FACTOR 18"/>
    <property type="match status" value="1"/>
</dbReference>
<dbReference type="SUPFAM" id="SSF52540">
    <property type="entry name" value="P-loop containing nucleoside triphosphate hydrolases"/>
    <property type="match status" value="1"/>
</dbReference>
<feature type="non-terminal residue" evidence="5">
    <location>
        <position position="1"/>
    </location>
</feature>
<evidence type="ECO:0000256" key="1">
    <source>
        <dbReference type="ARBA" id="ARBA00006116"/>
    </source>
</evidence>
<feature type="compositionally biased region" description="Low complexity" evidence="3">
    <location>
        <begin position="25"/>
        <end position="55"/>
    </location>
</feature>
<feature type="region of interest" description="Disordered" evidence="3">
    <location>
        <begin position="1"/>
        <end position="56"/>
    </location>
</feature>
<gene>
    <name evidence="5" type="ORF">PCOR1329_LOCUS24396</name>
</gene>
<comment type="caution">
    <text evidence="5">The sequence shown here is derived from an EMBL/GenBank/DDBJ whole genome shotgun (WGS) entry which is preliminary data.</text>
</comment>
<feature type="compositionally biased region" description="Basic residues" evidence="3">
    <location>
        <begin position="575"/>
        <end position="589"/>
    </location>
</feature>
<dbReference type="SMART" id="SM00382">
    <property type="entry name" value="AAA"/>
    <property type="match status" value="1"/>
</dbReference>
<comment type="similarity">
    <text evidence="1">Belongs to the activator 1 large subunit family.</text>
</comment>